<dbReference type="Gene3D" id="3.40.930.10">
    <property type="entry name" value="Mannitol-specific EII, Chain A"/>
    <property type="match status" value="1"/>
</dbReference>
<sequence>MTNETLLTTKLVELQADHPTKEAVITCLAEKLYEQQYVKESYSAAVLAREVIYPTGLPLANTGVAIPHTDSVHVLKPAIAVSMLKNPVSFCVMGSPDSQVEVSMVLMLAISDPESQLELLQRLMGIFQDAETMQLMQEMTTADELVQLLTERIQ</sequence>
<dbReference type="Pfam" id="PF00359">
    <property type="entry name" value="PTS_EIIA_2"/>
    <property type="match status" value="1"/>
</dbReference>
<dbReference type="PANTHER" id="PTHR47738">
    <property type="entry name" value="PTS SYSTEM FRUCTOSE-LIKE EIIA COMPONENT-RELATED"/>
    <property type="match status" value="1"/>
</dbReference>
<protein>
    <submittedName>
        <fullName evidence="2">PTS galactitol transporter subunit IIA</fullName>
    </submittedName>
</protein>
<dbReference type="RefSeq" id="WP_264986884.1">
    <property type="nucleotide sequence ID" value="NZ_BRZA01000001.1"/>
</dbReference>
<organism evidence="2 3">
    <name type="scientific">Lysinibacillus piscis</name>
    <dbReference type="NCBI Taxonomy" id="2518931"/>
    <lineage>
        <taxon>Bacteria</taxon>
        <taxon>Bacillati</taxon>
        <taxon>Bacillota</taxon>
        <taxon>Bacilli</taxon>
        <taxon>Bacillales</taxon>
        <taxon>Bacillaceae</taxon>
        <taxon>Lysinibacillus</taxon>
    </lineage>
</organism>
<dbReference type="Proteomes" id="UP001065593">
    <property type="component" value="Unassembled WGS sequence"/>
</dbReference>
<dbReference type="InterPro" id="IPR016152">
    <property type="entry name" value="PTrfase/Anion_transptr"/>
</dbReference>
<dbReference type="SUPFAM" id="SSF55804">
    <property type="entry name" value="Phoshotransferase/anion transport protein"/>
    <property type="match status" value="1"/>
</dbReference>
<keyword evidence="3" id="KW-1185">Reference proteome</keyword>
<dbReference type="InterPro" id="IPR051541">
    <property type="entry name" value="PTS_SugarTrans_NitroReg"/>
</dbReference>
<proteinExistence type="predicted"/>
<accession>A0ABQ5NGA4</accession>
<dbReference type="PANTHER" id="PTHR47738:SF3">
    <property type="entry name" value="PHOSPHOTRANSFERASE SYSTEM MANNITOL_FRUCTOSE-SPECIFIC IIA DOMAIN CONTAINING PROTEIN"/>
    <property type="match status" value="1"/>
</dbReference>
<dbReference type="InterPro" id="IPR002178">
    <property type="entry name" value="PTS_EIIA_type-2_dom"/>
</dbReference>
<dbReference type="PROSITE" id="PS51094">
    <property type="entry name" value="PTS_EIIA_TYPE_2"/>
    <property type="match status" value="1"/>
</dbReference>
<name>A0ABQ5NGA4_9BACI</name>
<gene>
    <name evidence="2" type="ORF">LYSBPC_02800</name>
</gene>
<feature type="domain" description="PTS EIIA type-2" evidence="1">
    <location>
        <begin position="5"/>
        <end position="152"/>
    </location>
</feature>
<reference evidence="2" key="1">
    <citation type="submission" date="2022-08" db="EMBL/GenBank/DDBJ databases">
        <title>Draft genome sequence of Lysinibacillus sp. strain KH24.</title>
        <authorList>
            <person name="Kanbe H."/>
            <person name="Itoh H."/>
        </authorList>
    </citation>
    <scope>NUCLEOTIDE SEQUENCE</scope>
    <source>
        <strain evidence="2">KH24</strain>
    </source>
</reference>
<dbReference type="CDD" id="cd00211">
    <property type="entry name" value="PTS_IIA_fru"/>
    <property type="match status" value="1"/>
</dbReference>
<dbReference type="EMBL" id="BRZA01000001">
    <property type="protein sequence ID" value="GLC87153.1"/>
    <property type="molecule type" value="Genomic_DNA"/>
</dbReference>
<evidence type="ECO:0000259" key="1">
    <source>
        <dbReference type="PROSITE" id="PS51094"/>
    </source>
</evidence>
<evidence type="ECO:0000313" key="3">
    <source>
        <dbReference type="Proteomes" id="UP001065593"/>
    </source>
</evidence>
<evidence type="ECO:0000313" key="2">
    <source>
        <dbReference type="EMBL" id="GLC87153.1"/>
    </source>
</evidence>
<comment type="caution">
    <text evidence="2">The sequence shown here is derived from an EMBL/GenBank/DDBJ whole genome shotgun (WGS) entry which is preliminary data.</text>
</comment>